<evidence type="ECO:0000313" key="9">
    <source>
        <dbReference type="EMBL" id="OAA69014.1"/>
    </source>
</evidence>
<dbReference type="PANTHER" id="PTHR11207:SF32">
    <property type="entry name" value="LARGE RIBOSOMAL SUBUNIT PROTEIN ML44"/>
    <property type="match status" value="1"/>
</dbReference>
<comment type="subcellular location">
    <subcellularLocation>
        <location evidence="1">Mitochondrion</location>
    </subcellularLocation>
</comment>
<proteinExistence type="inferred from homology"/>
<dbReference type="InterPro" id="IPR000999">
    <property type="entry name" value="RNase_III_dom"/>
</dbReference>
<keyword evidence="2" id="KW-0694">RNA-binding</keyword>
<dbReference type="Proteomes" id="UP000076744">
    <property type="component" value="Unassembled WGS sequence"/>
</dbReference>
<comment type="caution">
    <text evidence="9">The sequence shown here is derived from an EMBL/GenBank/DDBJ whole genome shotgun (WGS) entry which is preliminary data.</text>
</comment>
<dbReference type="Gene3D" id="1.10.1520.10">
    <property type="entry name" value="Ribonuclease III domain"/>
    <property type="match status" value="1"/>
</dbReference>
<keyword evidence="10" id="KW-1185">Reference proteome</keyword>
<dbReference type="STRING" id="1081104.A0A162LDD1"/>
<organism evidence="9 10">
    <name type="scientific">Cordyceps fumosorosea (strain ARSEF 2679)</name>
    <name type="common">Isaria fumosorosea</name>
    <dbReference type="NCBI Taxonomy" id="1081104"/>
    <lineage>
        <taxon>Eukaryota</taxon>
        <taxon>Fungi</taxon>
        <taxon>Dikarya</taxon>
        <taxon>Ascomycota</taxon>
        <taxon>Pezizomycotina</taxon>
        <taxon>Sordariomycetes</taxon>
        <taxon>Hypocreomycetidae</taxon>
        <taxon>Hypocreales</taxon>
        <taxon>Cordycipitaceae</taxon>
        <taxon>Cordyceps</taxon>
    </lineage>
</organism>
<evidence type="ECO:0000256" key="1">
    <source>
        <dbReference type="ARBA" id="ARBA00004173"/>
    </source>
</evidence>
<evidence type="ECO:0000256" key="5">
    <source>
        <dbReference type="ARBA" id="ARBA00023274"/>
    </source>
</evidence>
<sequence length="389" mass="42485">MKRLRVSQWSGHMRLVARQGVAAAPRRQALCISARCQSTTATTGIPNLTDDIPLEGTLSRHDPLPSPPPARALESAKLAALHARLALPKSIPLQTIARALVTPSADGNQSFNNGSLAELGRSIVNYHVLEYLVCKWPRLPIAILYEALRAFAGRESLEQVARRWGVDAAAAPGEEVDPGLLQWQPDPIVAPNSRWAYVRAEAERGNNYRRGMSSRVVLDDAFGDTYQAPGEGEPGRAKMQAAAYASFVEAVVGAIYTHAGADTAKTFVKSHILSRDIDLSRMFQFQLPTRELAMLCAREGFEPPRARLESETGRRSRTPVFIVGIYSGQEKLGEGAGASLDVARRVASMNALKAWYMYSPGNKVRVPSDMTLPDAKPWKAPHIDIGEII</sequence>
<evidence type="ECO:0000256" key="4">
    <source>
        <dbReference type="ARBA" id="ARBA00023128"/>
    </source>
</evidence>
<dbReference type="GeneID" id="30019681"/>
<dbReference type="EMBL" id="AZHB01000006">
    <property type="protein sequence ID" value="OAA69014.1"/>
    <property type="molecule type" value="Genomic_DNA"/>
</dbReference>
<dbReference type="InterPro" id="IPR044444">
    <property type="entry name" value="Ribosomal_mL44_DSRM_metazoa"/>
</dbReference>
<dbReference type="AlphaFoldDB" id="A0A162LDD1"/>
<dbReference type="InterPro" id="IPR014720">
    <property type="entry name" value="dsRBD_dom"/>
</dbReference>
<dbReference type="GO" id="GO:0006396">
    <property type="term" value="P:RNA processing"/>
    <property type="evidence" value="ECO:0007669"/>
    <property type="project" value="InterPro"/>
</dbReference>
<dbReference type="Pfam" id="PF22892">
    <property type="entry name" value="DSRM_MRPL44"/>
    <property type="match status" value="1"/>
</dbReference>
<evidence type="ECO:0000259" key="8">
    <source>
        <dbReference type="PROSITE" id="PS50142"/>
    </source>
</evidence>
<feature type="domain" description="RNase III" evidence="8">
    <location>
        <begin position="78"/>
        <end position="260"/>
    </location>
</feature>
<dbReference type="SMART" id="SM00535">
    <property type="entry name" value="RIBOc"/>
    <property type="match status" value="1"/>
</dbReference>
<dbReference type="GO" id="GO:0005739">
    <property type="term" value="C:mitochondrion"/>
    <property type="evidence" value="ECO:0007669"/>
    <property type="project" value="TreeGrafter"/>
</dbReference>
<evidence type="ECO:0000256" key="6">
    <source>
        <dbReference type="ARBA" id="ARBA00024034"/>
    </source>
</evidence>
<dbReference type="GO" id="GO:0003725">
    <property type="term" value="F:double-stranded RNA binding"/>
    <property type="evidence" value="ECO:0007669"/>
    <property type="project" value="InterPro"/>
</dbReference>
<dbReference type="RefSeq" id="XP_018705884.1">
    <property type="nucleotide sequence ID" value="XM_018846995.1"/>
</dbReference>
<dbReference type="Gene3D" id="3.30.160.20">
    <property type="match status" value="1"/>
</dbReference>
<accession>A0A162LDD1</accession>
<evidence type="ECO:0000256" key="7">
    <source>
        <dbReference type="ARBA" id="ARBA00035187"/>
    </source>
</evidence>
<reference evidence="9 10" key="1">
    <citation type="journal article" date="2016" name="Genome Biol. Evol.">
        <title>Divergent and convergent evolution of fungal pathogenicity.</title>
        <authorList>
            <person name="Shang Y."/>
            <person name="Xiao G."/>
            <person name="Zheng P."/>
            <person name="Cen K."/>
            <person name="Zhan S."/>
            <person name="Wang C."/>
        </authorList>
    </citation>
    <scope>NUCLEOTIDE SEQUENCE [LARGE SCALE GENOMIC DNA]</scope>
    <source>
        <strain evidence="9 10">ARSEF 2679</strain>
    </source>
</reference>
<dbReference type="OrthoDB" id="67027at2759"/>
<name>A0A162LDD1_CORFA</name>
<protein>
    <recommendedName>
        <fullName evidence="7">Large ribosomal subunit protein mL44</fullName>
    </recommendedName>
</protein>
<dbReference type="PROSITE" id="PS50142">
    <property type="entry name" value="RNASE_3_2"/>
    <property type="match status" value="1"/>
</dbReference>
<dbReference type="GO" id="GO:0003735">
    <property type="term" value="F:structural constituent of ribosome"/>
    <property type="evidence" value="ECO:0007669"/>
    <property type="project" value="TreeGrafter"/>
</dbReference>
<evidence type="ECO:0000256" key="3">
    <source>
        <dbReference type="ARBA" id="ARBA00022980"/>
    </source>
</evidence>
<dbReference type="PANTHER" id="PTHR11207">
    <property type="entry name" value="RIBONUCLEASE III"/>
    <property type="match status" value="1"/>
</dbReference>
<dbReference type="SUPFAM" id="SSF69065">
    <property type="entry name" value="RNase III domain-like"/>
    <property type="match status" value="1"/>
</dbReference>
<comment type="similarity">
    <text evidence="6">Belongs to the ribonuclease III family. Mitochondrion-specific ribosomal protein mL44 subfamily.</text>
</comment>
<dbReference type="CDD" id="cd19873">
    <property type="entry name" value="DSRM_MRPL3_like"/>
    <property type="match status" value="1"/>
</dbReference>
<dbReference type="GO" id="GO:0004525">
    <property type="term" value="F:ribonuclease III activity"/>
    <property type="evidence" value="ECO:0007669"/>
    <property type="project" value="InterPro"/>
</dbReference>
<evidence type="ECO:0000313" key="10">
    <source>
        <dbReference type="Proteomes" id="UP000076744"/>
    </source>
</evidence>
<keyword evidence="3 9" id="KW-0689">Ribosomal protein</keyword>
<dbReference type="SMART" id="SM00358">
    <property type="entry name" value="DSRM"/>
    <property type="match status" value="1"/>
</dbReference>
<keyword evidence="5" id="KW-0687">Ribonucleoprotein</keyword>
<keyword evidence="4" id="KW-0496">Mitochondrion</keyword>
<dbReference type="GO" id="GO:0005840">
    <property type="term" value="C:ribosome"/>
    <property type="evidence" value="ECO:0007669"/>
    <property type="project" value="UniProtKB-KW"/>
</dbReference>
<dbReference type="InterPro" id="IPR036389">
    <property type="entry name" value="RNase_III_sf"/>
</dbReference>
<gene>
    <name evidence="9" type="ORF">ISF_03389</name>
</gene>
<dbReference type="SUPFAM" id="SSF54768">
    <property type="entry name" value="dsRNA-binding domain-like"/>
    <property type="match status" value="1"/>
</dbReference>
<dbReference type="InterPro" id="IPR044443">
    <property type="entry name" value="Ribosomal_mL44_DSRM_fung"/>
</dbReference>
<evidence type="ECO:0000256" key="2">
    <source>
        <dbReference type="ARBA" id="ARBA00022884"/>
    </source>
</evidence>